<evidence type="ECO:0000313" key="2">
    <source>
        <dbReference type="EMBL" id="TYP88757.1"/>
    </source>
</evidence>
<name>A0A1H2URQ5_9PROT</name>
<evidence type="ECO:0000313" key="3">
    <source>
        <dbReference type="Proteomes" id="UP000183454"/>
    </source>
</evidence>
<evidence type="ECO:0000313" key="4">
    <source>
        <dbReference type="Proteomes" id="UP000324176"/>
    </source>
</evidence>
<proteinExistence type="predicted"/>
<reference evidence="1 3" key="1">
    <citation type="submission" date="2016-10" db="EMBL/GenBank/DDBJ databases">
        <authorList>
            <person name="de Groot N.N."/>
        </authorList>
    </citation>
    <scope>NUCLEOTIDE SEQUENCE [LARGE SCALE GENOMIC DNA]</scope>
    <source>
        <strain evidence="1 3">Nm110</strain>
    </source>
</reference>
<accession>A0A1H2URQ5</accession>
<dbReference type="EMBL" id="VNHT01000019">
    <property type="protein sequence ID" value="TYP88757.1"/>
    <property type="molecule type" value="Genomic_DNA"/>
</dbReference>
<protein>
    <submittedName>
        <fullName evidence="1">Uncharacterized protein</fullName>
    </submittedName>
</protein>
<reference evidence="2 4" key="2">
    <citation type="submission" date="2019-07" db="EMBL/GenBank/DDBJ databases">
        <title>Active sludge and wastewater microbial communities from Klosterneuburg, Austria.</title>
        <authorList>
            <person name="Wagner M."/>
        </authorList>
    </citation>
    <scope>NUCLEOTIDE SEQUENCE [LARGE SCALE GENOMIC DNA]</scope>
    <source>
        <strain evidence="2 4">Nm2</strain>
    </source>
</reference>
<dbReference type="Proteomes" id="UP000324176">
    <property type="component" value="Unassembled WGS sequence"/>
</dbReference>
<sequence length="34" mass="3859">MTGLKTINVSNFSFITPPSLNKKIFSLETIYPKK</sequence>
<dbReference type="Proteomes" id="UP000183454">
    <property type="component" value="Unassembled WGS sequence"/>
</dbReference>
<organism evidence="1 3">
    <name type="scientific">Nitrosomonas communis</name>
    <dbReference type="NCBI Taxonomy" id="44574"/>
    <lineage>
        <taxon>Bacteria</taxon>
        <taxon>Pseudomonadati</taxon>
        <taxon>Pseudomonadota</taxon>
        <taxon>Betaproteobacteria</taxon>
        <taxon>Nitrosomonadales</taxon>
        <taxon>Nitrosomonadaceae</taxon>
        <taxon>Nitrosomonas</taxon>
    </lineage>
</organism>
<dbReference type="EMBL" id="FNNH01000017">
    <property type="protein sequence ID" value="SDW58813.1"/>
    <property type="molecule type" value="Genomic_DNA"/>
</dbReference>
<dbReference type="AlphaFoldDB" id="A0A1H2URQ5"/>
<evidence type="ECO:0000313" key="1">
    <source>
        <dbReference type="EMBL" id="SDW58813.1"/>
    </source>
</evidence>
<gene>
    <name evidence="2" type="ORF">BCL69_101912</name>
    <name evidence="1" type="ORF">SAMN05421882_101751</name>
</gene>